<dbReference type="AlphaFoldDB" id="A0A0F8ZXY5"/>
<organism evidence="2">
    <name type="scientific">marine sediment metagenome</name>
    <dbReference type="NCBI Taxonomy" id="412755"/>
    <lineage>
        <taxon>unclassified sequences</taxon>
        <taxon>metagenomes</taxon>
        <taxon>ecological metagenomes</taxon>
    </lineage>
</organism>
<sequence>MSRPAPLVALLLLAGCAGALPPASAPVGRGAVPAQVILYRDTATVRFSDGALCTAVRPGRALRWSGTLGGCPHAWPYEVARPAPRAAPRQPLTPGSGGDVVLTSPDGTRTGYGTATPEA</sequence>
<dbReference type="EMBL" id="LAZR01060854">
    <property type="protein sequence ID" value="KKK64811.1"/>
    <property type="molecule type" value="Genomic_DNA"/>
</dbReference>
<feature type="region of interest" description="Disordered" evidence="1">
    <location>
        <begin position="82"/>
        <end position="119"/>
    </location>
</feature>
<evidence type="ECO:0000256" key="1">
    <source>
        <dbReference type="SAM" id="MobiDB-lite"/>
    </source>
</evidence>
<proteinExistence type="predicted"/>
<dbReference type="PROSITE" id="PS51257">
    <property type="entry name" value="PROKAR_LIPOPROTEIN"/>
    <property type="match status" value="1"/>
</dbReference>
<comment type="caution">
    <text evidence="2">The sequence shown here is derived from an EMBL/GenBank/DDBJ whole genome shotgun (WGS) entry which is preliminary data.</text>
</comment>
<gene>
    <name evidence="2" type="ORF">LCGC14_2980440</name>
</gene>
<protein>
    <submittedName>
        <fullName evidence="2">Uncharacterized protein</fullName>
    </submittedName>
</protein>
<accession>A0A0F8ZXY5</accession>
<evidence type="ECO:0000313" key="2">
    <source>
        <dbReference type="EMBL" id="KKK64811.1"/>
    </source>
</evidence>
<reference evidence="2" key="1">
    <citation type="journal article" date="2015" name="Nature">
        <title>Complex archaea that bridge the gap between prokaryotes and eukaryotes.</title>
        <authorList>
            <person name="Spang A."/>
            <person name="Saw J.H."/>
            <person name="Jorgensen S.L."/>
            <person name="Zaremba-Niedzwiedzka K."/>
            <person name="Martijn J."/>
            <person name="Lind A.E."/>
            <person name="van Eijk R."/>
            <person name="Schleper C."/>
            <person name="Guy L."/>
            <person name="Ettema T.J."/>
        </authorList>
    </citation>
    <scope>NUCLEOTIDE SEQUENCE</scope>
</reference>
<name>A0A0F8ZXY5_9ZZZZ</name>